<dbReference type="AlphaFoldDB" id="A0A0L0RWF4"/>
<dbReference type="InterPro" id="IPR016024">
    <property type="entry name" value="ARM-type_fold"/>
</dbReference>
<dbReference type="OrthoDB" id="2095526at2759"/>
<dbReference type="VEuPathDB" id="FungiDB:AMAG_00630"/>
<evidence type="ECO:0008006" key="3">
    <source>
        <dbReference type="Google" id="ProtNLM"/>
    </source>
</evidence>
<organism evidence="1 2">
    <name type="scientific">Allomyces macrogynus (strain ATCC 38327)</name>
    <name type="common">Allomyces javanicus var. macrogynus</name>
    <dbReference type="NCBI Taxonomy" id="578462"/>
    <lineage>
        <taxon>Eukaryota</taxon>
        <taxon>Fungi</taxon>
        <taxon>Fungi incertae sedis</taxon>
        <taxon>Blastocladiomycota</taxon>
        <taxon>Blastocladiomycetes</taxon>
        <taxon>Blastocladiales</taxon>
        <taxon>Blastocladiaceae</taxon>
        <taxon>Allomyces</taxon>
    </lineage>
</organism>
<dbReference type="Proteomes" id="UP000054350">
    <property type="component" value="Unassembled WGS sequence"/>
</dbReference>
<dbReference type="EMBL" id="GG745328">
    <property type="protein sequence ID" value="KNE54673.1"/>
    <property type="molecule type" value="Genomic_DNA"/>
</dbReference>
<dbReference type="Gene3D" id="1.25.10.10">
    <property type="entry name" value="Leucine-rich Repeat Variant"/>
    <property type="match status" value="1"/>
</dbReference>
<name>A0A0L0RWF4_ALLM3</name>
<dbReference type="InterPro" id="IPR011989">
    <property type="entry name" value="ARM-like"/>
</dbReference>
<gene>
    <name evidence="1" type="ORF">AMAG_00630</name>
</gene>
<keyword evidence="2" id="KW-1185">Reference proteome</keyword>
<protein>
    <recommendedName>
        <fullName evidence="3">Rapamycin-insensitive companion of mTOR domain-containing protein</fullName>
    </recommendedName>
</protein>
<proteinExistence type="predicted"/>
<reference evidence="1 2" key="1">
    <citation type="submission" date="2009-11" db="EMBL/GenBank/DDBJ databases">
        <title>Annotation of Allomyces macrogynus ATCC 38327.</title>
        <authorList>
            <consortium name="The Broad Institute Genome Sequencing Platform"/>
            <person name="Russ C."/>
            <person name="Cuomo C."/>
            <person name="Burger G."/>
            <person name="Gray M.W."/>
            <person name="Holland P.W.H."/>
            <person name="King N."/>
            <person name="Lang F.B.F."/>
            <person name="Roger A.J."/>
            <person name="Ruiz-Trillo I."/>
            <person name="Young S.K."/>
            <person name="Zeng Q."/>
            <person name="Gargeya S."/>
            <person name="Fitzgerald M."/>
            <person name="Haas B."/>
            <person name="Abouelleil A."/>
            <person name="Alvarado L."/>
            <person name="Arachchi H.M."/>
            <person name="Berlin A."/>
            <person name="Chapman S.B."/>
            <person name="Gearin G."/>
            <person name="Goldberg J."/>
            <person name="Griggs A."/>
            <person name="Gujja S."/>
            <person name="Hansen M."/>
            <person name="Heiman D."/>
            <person name="Howarth C."/>
            <person name="Larimer J."/>
            <person name="Lui A."/>
            <person name="MacDonald P.J.P."/>
            <person name="McCowen C."/>
            <person name="Montmayeur A."/>
            <person name="Murphy C."/>
            <person name="Neiman D."/>
            <person name="Pearson M."/>
            <person name="Priest M."/>
            <person name="Roberts A."/>
            <person name="Saif S."/>
            <person name="Shea T."/>
            <person name="Sisk P."/>
            <person name="Stolte C."/>
            <person name="Sykes S."/>
            <person name="Wortman J."/>
            <person name="Nusbaum C."/>
            <person name="Birren B."/>
        </authorList>
    </citation>
    <scope>NUCLEOTIDE SEQUENCE [LARGE SCALE GENOMIC DNA]</scope>
    <source>
        <strain evidence="1 2">ATCC 38327</strain>
    </source>
</reference>
<reference evidence="2" key="2">
    <citation type="submission" date="2009-11" db="EMBL/GenBank/DDBJ databases">
        <title>The Genome Sequence of Allomyces macrogynus strain ATCC 38327.</title>
        <authorList>
            <consortium name="The Broad Institute Genome Sequencing Platform"/>
            <person name="Russ C."/>
            <person name="Cuomo C."/>
            <person name="Shea T."/>
            <person name="Young S.K."/>
            <person name="Zeng Q."/>
            <person name="Koehrsen M."/>
            <person name="Haas B."/>
            <person name="Borodovsky M."/>
            <person name="Guigo R."/>
            <person name="Alvarado L."/>
            <person name="Berlin A."/>
            <person name="Borenstein D."/>
            <person name="Chen Z."/>
            <person name="Engels R."/>
            <person name="Freedman E."/>
            <person name="Gellesch M."/>
            <person name="Goldberg J."/>
            <person name="Griggs A."/>
            <person name="Gujja S."/>
            <person name="Heiman D."/>
            <person name="Hepburn T."/>
            <person name="Howarth C."/>
            <person name="Jen D."/>
            <person name="Larson L."/>
            <person name="Lewis B."/>
            <person name="Mehta T."/>
            <person name="Park D."/>
            <person name="Pearson M."/>
            <person name="Roberts A."/>
            <person name="Saif S."/>
            <person name="Shenoy N."/>
            <person name="Sisk P."/>
            <person name="Stolte C."/>
            <person name="Sykes S."/>
            <person name="Walk T."/>
            <person name="White J."/>
            <person name="Yandava C."/>
            <person name="Burger G."/>
            <person name="Gray M.W."/>
            <person name="Holland P.W.H."/>
            <person name="King N."/>
            <person name="Lang F.B.F."/>
            <person name="Roger A.J."/>
            <person name="Ruiz-Trillo I."/>
            <person name="Lander E."/>
            <person name="Nusbaum C."/>
        </authorList>
    </citation>
    <scope>NUCLEOTIDE SEQUENCE [LARGE SCALE GENOMIC DNA]</scope>
    <source>
        <strain evidence="2">ATCC 38327</strain>
    </source>
</reference>
<accession>A0A0L0RWF4</accession>
<sequence length="214" mass="23912">MNRLIGKEIDSSAPYFIALQSETKRLLGANMGLRIRACTEIGHIVYHGGELVQTVLSNDPRVIDQFLSIVRAEKPHPLPLQVAAIRALSVIVRAGPIIQEMLEARGLMDILLATLKHPDEEMRVYTCHTLLFFLIKSIDKYAPSLYTAEVQGQLRRAALDDWTFFQYNDAEELMKLLEIPYDPYLVSGCIQSAKGKQDRGMSVSSQGSGGFDDD</sequence>
<evidence type="ECO:0000313" key="1">
    <source>
        <dbReference type="EMBL" id="KNE54673.1"/>
    </source>
</evidence>
<evidence type="ECO:0000313" key="2">
    <source>
        <dbReference type="Proteomes" id="UP000054350"/>
    </source>
</evidence>
<dbReference type="SUPFAM" id="SSF48371">
    <property type="entry name" value="ARM repeat"/>
    <property type="match status" value="1"/>
</dbReference>